<keyword evidence="13" id="KW-1185">Reference proteome</keyword>
<dbReference type="CDD" id="cd03225">
    <property type="entry name" value="ABC_cobalt_CbiO_domain1"/>
    <property type="match status" value="1"/>
</dbReference>
<dbReference type="SUPFAM" id="SSF52540">
    <property type="entry name" value="P-loop containing nucleoside triphosphate hydrolases"/>
    <property type="match status" value="2"/>
</dbReference>
<comment type="subcellular location">
    <subcellularLocation>
        <location evidence="1">Cell membrane</location>
        <topology evidence="1">Peripheral membrane protein</topology>
    </subcellularLocation>
</comment>
<reference evidence="12 13" key="1">
    <citation type="submission" date="2018-05" db="EMBL/GenBank/DDBJ databases">
        <title>Genome comparison of Eubacterium sp.</title>
        <authorList>
            <person name="Feng Y."/>
            <person name="Sanchez-Andrea I."/>
            <person name="Stams A.J.M."/>
            <person name="De Vos W.M."/>
        </authorList>
    </citation>
    <scope>NUCLEOTIDE SEQUENCE [LARGE SCALE GENOMIC DNA]</scope>
    <source>
        <strain evidence="12 13">YI</strain>
    </source>
</reference>
<dbReference type="InterPro" id="IPR003593">
    <property type="entry name" value="AAA+_ATPase"/>
</dbReference>
<evidence type="ECO:0000256" key="1">
    <source>
        <dbReference type="ARBA" id="ARBA00004202"/>
    </source>
</evidence>
<dbReference type="InterPro" id="IPR050095">
    <property type="entry name" value="ECF_ABC_transporter_ATP-bd"/>
</dbReference>
<dbReference type="PROSITE" id="PS50893">
    <property type="entry name" value="ABC_TRANSPORTER_2"/>
    <property type="match status" value="2"/>
</dbReference>
<dbReference type="EMBL" id="CP029487">
    <property type="protein sequence ID" value="QCT70947.1"/>
    <property type="molecule type" value="Genomic_DNA"/>
</dbReference>
<evidence type="ECO:0000256" key="7">
    <source>
        <dbReference type="ARBA" id="ARBA00022840"/>
    </source>
</evidence>
<evidence type="ECO:0000259" key="11">
    <source>
        <dbReference type="PROSITE" id="PS50893"/>
    </source>
</evidence>
<keyword evidence="4" id="KW-1003">Cell membrane</keyword>
<accession>A0A4P9C6B9</accession>
<dbReference type="InterPro" id="IPR003439">
    <property type="entry name" value="ABC_transporter-like_ATP-bd"/>
</dbReference>
<name>A0A4P9C6B9_EUBML</name>
<proteinExistence type="inferred from homology"/>
<dbReference type="PROSITE" id="PS00211">
    <property type="entry name" value="ABC_TRANSPORTER_1"/>
    <property type="match status" value="1"/>
</dbReference>
<dbReference type="PANTHER" id="PTHR43553:SF23">
    <property type="entry name" value="ABC TRANSPORTER ATP-BINDING COMPONENT"/>
    <property type="match status" value="1"/>
</dbReference>
<feature type="domain" description="ABC transporter" evidence="11">
    <location>
        <begin position="2"/>
        <end position="242"/>
    </location>
</feature>
<comment type="similarity">
    <text evidence="2">Belongs to the ABC transporter superfamily.</text>
</comment>
<sequence length="499" mass="55401">MIIFEDVYFSYGRDKKEVDLDSLNLIIADGEIILLCGESGCGKTTVTRLINGLIPHYYEGVLSGSVVVNGLDVRSAPLYETAKMVGSVFQNPRSQFFNVDTTSELAFGCENLGLPEDEIYRRMKNTTEAFGLNSLCGRNIFKISGGEKQKIACGSVAALYPEVMVLDEPSSNLDTAAIKELRRVIRRWKAQGKTIVVAEHRLYYLEGLADRVVCMKKGRIDKTYTGREFYRLPNSRLEEMGLRALSMSGLSEIKVAGPRDEKTMRLERFQFAYPHCPPALSIAQADVPERGVIGIIGHNGAGKSTFARSLCGLQKKDKGIVRYKGTALKSKKRLSACYMVMQDVNHQLFTESVLDEVLLSMKQEAPERAASILESLDLLVYKEKHPMALSGGQKQRVAVASAIASQREIIVFDEPTSGLDLRHMREVSSNIRGLSEQGKTVFVVTHDPEFILSCCTHILHIDQGRLVGNYPLSAAGRDRMLSFFLKTSEDGEGGRHHAF</sequence>
<dbReference type="PANTHER" id="PTHR43553">
    <property type="entry name" value="HEAVY METAL TRANSPORTER"/>
    <property type="match status" value="1"/>
</dbReference>
<evidence type="ECO:0000256" key="3">
    <source>
        <dbReference type="ARBA" id="ARBA00022448"/>
    </source>
</evidence>
<evidence type="ECO:0000256" key="5">
    <source>
        <dbReference type="ARBA" id="ARBA00022737"/>
    </source>
</evidence>
<dbReference type="InterPro" id="IPR017871">
    <property type="entry name" value="ABC_transporter-like_CS"/>
</dbReference>
<dbReference type="SMART" id="SM00382">
    <property type="entry name" value="AAA"/>
    <property type="match status" value="2"/>
</dbReference>
<gene>
    <name evidence="12" type="ORF">CPZ25_006270</name>
</gene>
<keyword evidence="5" id="KW-0677">Repeat</keyword>
<dbReference type="KEGG" id="emt:CPZ25_006270"/>
<evidence type="ECO:0000313" key="13">
    <source>
        <dbReference type="Proteomes" id="UP000218387"/>
    </source>
</evidence>
<dbReference type="GO" id="GO:0016887">
    <property type="term" value="F:ATP hydrolysis activity"/>
    <property type="evidence" value="ECO:0007669"/>
    <property type="project" value="InterPro"/>
</dbReference>
<keyword evidence="6" id="KW-0547">Nucleotide-binding</keyword>
<evidence type="ECO:0000256" key="10">
    <source>
        <dbReference type="ARBA" id="ARBA00025157"/>
    </source>
</evidence>
<keyword evidence="3" id="KW-0813">Transport</keyword>
<evidence type="ECO:0000313" key="12">
    <source>
        <dbReference type="EMBL" id="QCT70947.1"/>
    </source>
</evidence>
<evidence type="ECO:0000256" key="4">
    <source>
        <dbReference type="ARBA" id="ARBA00022475"/>
    </source>
</evidence>
<dbReference type="InterPro" id="IPR015856">
    <property type="entry name" value="ABC_transpr_CbiO/EcfA_su"/>
</dbReference>
<keyword evidence="8" id="KW-1278">Translocase</keyword>
<dbReference type="GO" id="GO:0042626">
    <property type="term" value="F:ATPase-coupled transmembrane transporter activity"/>
    <property type="evidence" value="ECO:0007669"/>
    <property type="project" value="TreeGrafter"/>
</dbReference>
<dbReference type="InterPro" id="IPR027417">
    <property type="entry name" value="P-loop_NTPase"/>
</dbReference>
<keyword evidence="7" id="KW-0067">ATP-binding</keyword>
<dbReference type="Pfam" id="PF00005">
    <property type="entry name" value="ABC_tran"/>
    <property type="match status" value="2"/>
</dbReference>
<feature type="domain" description="ABC transporter" evidence="11">
    <location>
        <begin position="264"/>
        <end position="488"/>
    </location>
</feature>
<evidence type="ECO:0000256" key="9">
    <source>
        <dbReference type="ARBA" id="ARBA00023136"/>
    </source>
</evidence>
<evidence type="ECO:0000256" key="2">
    <source>
        <dbReference type="ARBA" id="ARBA00005417"/>
    </source>
</evidence>
<dbReference type="GO" id="GO:0005524">
    <property type="term" value="F:ATP binding"/>
    <property type="evidence" value="ECO:0007669"/>
    <property type="project" value="UniProtKB-KW"/>
</dbReference>
<dbReference type="Gene3D" id="3.40.50.300">
    <property type="entry name" value="P-loop containing nucleotide triphosphate hydrolases"/>
    <property type="match status" value="2"/>
</dbReference>
<dbReference type="AlphaFoldDB" id="A0A4P9C6B9"/>
<comment type="function">
    <text evidence="10">Probably part of an ABC transporter complex. Responsible for energy coupling to the transport system.</text>
</comment>
<organism evidence="12 13">
    <name type="scientific">Eubacterium maltosivorans</name>
    <dbReference type="NCBI Taxonomy" id="2041044"/>
    <lineage>
        <taxon>Bacteria</taxon>
        <taxon>Bacillati</taxon>
        <taxon>Bacillota</taxon>
        <taxon>Clostridia</taxon>
        <taxon>Eubacteriales</taxon>
        <taxon>Eubacteriaceae</taxon>
        <taxon>Eubacterium</taxon>
    </lineage>
</organism>
<evidence type="ECO:0000256" key="8">
    <source>
        <dbReference type="ARBA" id="ARBA00022967"/>
    </source>
</evidence>
<keyword evidence="9" id="KW-0472">Membrane</keyword>
<dbReference type="GO" id="GO:0043190">
    <property type="term" value="C:ATP-binding cassette (ABC) transporter complex"/>
    <property type="evidence" value="ECO:0007669"/>
    <property type="project" value="TreeGrafter"/>
</dbReference>
<dbReference type="RefSeq" id="WP_096920012.1">
    <property type="nucleotide sequence ID" value="NZ_CP029487.1"/>
</dbReference>
<protein>
    <submittedName>
        <fullName evidence="12">ABC transporter</fullName>
    </submittedName>
</protein>
<evidence type="ECO:0000256" key="6">
    <source>
        <dbReference type="ARBA" id="ARBA00022741"/>
    </source>
</evidence>
<dbReference type="Proteomes" id="UP000218387">
    <property type="component" value="Chromosome"/>
</dbReference>
<dbReference type="CDD" id="cd03226">
    <property type="entry name" value="ABC_cobalt_CbiO_domain2"/>
    <property type="match status" value="1"/>
</dbReference>